<accession>A0AAW8B127</accession>
<sequence length="214" mass="23014">MSLEFINFLARWGHLLFGITWIGMLYYFNFVQGGYFKQASPEALADAKAKLAPSALWWFRWGAMFTFITGVILLAGVGKQHVMNDYIEVGALLGTLMFLNVWLVIWPAQQIALGMKEGDGPAAAAKALLASRTNTLFSAPMAYCMLASPHMGYSAEHLTSANGGGLGLYLAVAIVLVLEANALFGKQGPMTTVRGVIVSSLVLTAVLVGSLCFL</sequence>
<comment type="caution">
    <text evidence="3">The sequence shown here is derived from an EMBL/GenBank/DDBJ whole genome shotgun (WGS) entry which is preliminary data.</text>
</comment>
<dbReference type="InterPro" id="IPR016988">
    <property type="entry name" value="UCP032086"/>
</dbReference>
<feature type="transmembrane region" description="Helical" evidence="1">
    <location>
        <begin position="12"/>
        <end position="35"/>
    </location>
</feature>
<reference evidence="3" key="2">
    <citation type="submission" date="2023-08" db="EMBL/GenBank/DDBJ databases">
        <authorList>
            <person name="Luo J."/>
        </authorList>
    </citation>
    <scope>NUCLEOTIDE SEQUENCE</scope>
    <source>
        <strain evidence="3">DSM 25064</strain>
    </source>
</reference>
<dbReference type="Pfam" id="PF06181">
    <property type="entry name" value="Urate_ox_N"/>
    <property type="match status" value="1"/>
</dbReference>
<dbReference type="RefSeq" id="WP_305169517.1">
    <property type="nucleotide sequence ID" value="NZ_JAUUUU010000001.1"/>
</dbReference>
<dbReference type="EMBL" id="JAUUUU010000001">
    <property type="protein sequence ID" value="MDP1520004.1"/>
    <property type="molecule type" value="Genomic_DNA"/>
</dbReference>
<keyword evidence="4" id="KW-1185">Reference proteome</keyword>
<name>A0AAW8B127_9GAMM</name>
<evidence type="ECO:0000313" key="3">
    <source>
        <dbReference type="EMBL" id="MDP1520004.1"/>
    </source>
</evidence>
<feature type="transmembrane region" description="Helical" evidence="1">
    <location>
        <begin position="55"/>
        <end position="77"/>
    </location>
</feature>
<proteinExistence type="predicted"/>
<keyword evidence="1" id="KW-0472">Membrane</keyword>
<keyword evidence="1" id="KW-1133">Transmembrane helix</keyword>
<evidence type="ECO:0000313" key="4">
    <source>
        <dbReference type="Proteomes" id="UP001178354"/>
    </source>
</evidence>
<protein>
    <submittedName>
        <fullName evidence="3">Urate hydroxylase PuuD</fullName>
    </submittedName>
</protein>
<evidence type="ECO:0000256" key="1">
    <source>
        <dbReference type="SAM" id="Phobius"/>
    </source>
</evidence>
<evidence type="ECO:0000259" key="2">
    <source>
        <dbReference type="Pfam" id="PF06181"/>
    </source>
</evidence>
<dbReference type="AlphaFoldDB" id="A0AAW8B127"/>
<feature type="transmembrane region" description="Helical" evidence="1">
    <location>
        <begin position="166"/>
        <end position="184"/>
    </location>
</feature>
<feature type="transmembrane region" description="Helical" evidence="1">
    <location>
        <begin position="89"/>
        <end position="108"/>
    </location>
</feature>
<feature type="transmembrane region" description="Helical" evidence="1">
    <location>
        <begin position="196"/>
        <end position="213"/>
    </location>
</feature>
<gene>
    <name evidence="3" type="ORF">Q8A57_03390</name>
</gene>
<dbReference type="InterPro" id="IPR010389">
    <property type="entry name" value="Urate_ox_N"/>
</dbReference>
<organism evidence="3 4">
    <name type="scientific">Porticoccus litoralis</name>
    <dbReference type="NCBI Taxonomy" id="434086"/>
    <lineage>
        <taxon>Bacteria</taxon>
        <taxon>Pseudomonadati</taxon>
        <taxon>Pseudomonadota</taxon>
        <taxon>Gammaproteobacteria</taxon>
        <taxon>Cellvibrionales</taxon>
        <taxon>Porticoccaceae</taxon>
        <taxon>Porticoccus</taxon>
    </lineage>
</organism>
<keyword evidence="1" id="KW-0812">Transmembrane</keyword>
<dbReference type="Proteomes" id="UP001178354">
    <property type="component" value="Unassembled WGS sequence"/>
</dbReference>
<feature type="domain" description="Urate oxidase N-terminal" evidence="2">
    <location>
        <begin position="86"/>
        <end position="154"/>
    </location>
</feature>
<reference evidence="3" key="1">
    <citation type="journal article" date="2010" name="Int. J. Syst. Evol. Microbiol.">
        <title>Porticoccus litoralis gen. nov., sp. nov., a gammaproteobacterium isolated from the Yellow Sea.</title>
        <authorList>
            <person name="Oh H.M."/>
            <person name="Kim H."/>
            <person name="Kim K.M."/>
            <person name="Min G.S."/>
            <person name="Cho J.C."/>
        </authorList>
    </citation>
    <scope>NUCLEOTIDE SEQUENCE</scope>
    <source>
        <strain evidence="3">DSM 25064</strain>
    </source>
</reference>
<dbReference type="PIRSF" id="PIRSF032086">
    <property type="entry name" value="UCP032086"/>
    <property type="match status" value="1"/>
</dbReference>